<dbReference type="PANTHER" id="PTHR11214">
    <property type="entry name" value="BETA-1,3-N-ACETYLGLUCOSAMINYLTRANSFERASE"/>
    <property type="match status" value="1"/>
</dbReference>
<name>A0A0R3WI48_HYDTA</name>
<dbReference type="AlphaFoldDB" id="A0A0R3WI48"/>
<evidence type="ECO:0000256" key="8">
    <source>
        <dbReference type="ARBA" id="ARBA00023034"/>
    </source>
</evidence>
<organism evidence="13">
    <name type="scientific">Hydatigena taeniaeformis</name>
    <name type="common">Feline tapeworm</name>
    <name type="synonym">Taenia taeniaeformis</name>
    <dbReference type="NCBI Taxonomy" id="6205"/>
    <lineage>
        <taxon>Eukaryota</taxon>
        <taxon>Metazoa</taxon>
        <taxon>Spiralia</taxon>
        <taxon>Lophotrochozoa</taxon>
        <taxon>Platyhelminthes</taxon>
        <taxon>Cestoda</taxon>
        <taxon>Eucestoda</taxon>
        <taxon>Cyclophyllidea</taxon>
        <taxon>Taeniidae</taxon>
        <taxon>Hydatigera</taxon>
    </lineage>
</organism>
<accession>A0A0R3WI48</accession>
<keyword evidence="5 10" id="KW-0812">Transmembrane</keyword>
<evidence type="ECO:0000256" key="7">
    <source>
        <dbReference type="ARBA" id="ARBA00022989"/>
    </source>
</evidence>
<evidence type="ECO:0000313" key="12">
    <source>
        <dbReference type="Proteomes" id="UP000274429"/>
    </source>
</evidence>
<evidence type="ECO:0000256" key="1">
    <source>
        <dbReference type="ARBA" id="ARBA00004323"/>
    </source>
</evidence>
<evidence type="ECO:0000313" key="13">
    <source>
        <dbReference type="WBParaSite" id="TTAC_0000024901-mRNA-1"/>
    </source>
</evidence>
<evidence type="ECO:0000256" key="2">
    <source>
        <dbReference type="ARBA" id="ARBA00008661"/>
    </source>
</evidence>
<dbReference type="Pfam" id="PF01762">
    <property type="entry name" value="Galactosyl_T"/>
    <property type="match status" value="2"/>
</dbReference>
<proteinExistence type="inferred from homology"/>
<keyword evidence="6" id="KW-0735">Signal-anchor</keyword>
<keyword evidence="12" id="KW-1185">Reference proteome</keyword>
<dbReference type="InterPro" id="IPR002659">
    <property type="entry name" value="Glyco_trans_31"/>
</dbReference>
<comment type="subcellular location">
    <subcellularLocation>
        <location evidence="1">Golgi apparatus membrane</location>
        <topology evidence="1">Single-pass type II membrane protein</topology>
    </subcellularLocation>
</comment>
<dbReference type="STRING" id="6205.A0A0R3WI48"/>
<keyword evidence="9 10" id="KW-0472">Membrane</keyword>
<gene>
    <name evidence="11" type="ORF">TTAC_LOCUS250</name>
</gene>
<keyword evidence="4" id="KW-0808">Transferase</keyword>
<reference evidence="11 12" key="2">
    <citation type="submission" date="2018-11" db="EMBL/GenBank/DDBJ databases">
        <authorList>
            <consortium name="Pathogen Informatics"/>
        </authorList>
    </citation>
    <scope>NUCLEOTIDE SEQUENCE [LARGE SCALE GENOMIC DNA]</scope>
</reference>
<feature type="transmembrane region" description="Helical" evidence="10">
    <location>
        <begin position="12"/>
        <end position="30"/>
    </location>
</feature>
<dbReference type="GO" id="GO:0000139">
    <property type="term" value="C:Golgi membrane"/>
    <property type="evidence" value="ECO:0007669"/>
    <property type="project" value="UniProtKB-SubCell"/>
</dbReference>
<evidence type="ECO:0000256" key="9">
    <source>
        <dbReference type="ARBA" id="ARBA00023136"/>
    </source>
</evidence>
<evidence type="ECO:0000256" key="3">
    <source>
        <dbReference type="ARBA" id="ARBA00022676"/>
    </source>
</evidence>
<dbReference type="Proteomes" id="UP000274429">
    <property type="component" value="Unassembled WGS sequence"/>
</dbReference>
<reference evidence="13" key="1">
    <citation type="submission" date="2017-02" db="UniProtKB">
        <authorList>
            <consortium name="WormBaseParasite"/>
        </authorList>
    </citation>
    <scope>IDENTIFICATION</scope>
</reference>
<keyword evidence="7 10" id="KW-1133">Transmembrane helix</keyword>
<dbReference type="OrthoDB" id="2139606at2759"/>
<evidence type="ECO:0000313" key="11">
    <source>
        <dbReference type="EMBL" id="VDM16147.1"/>
    </source>
</evidence>
<sequence>MRILWSLRRSWWGISRYFCVALFGFALYTYTTEYFWVLLSTTDTYWPLALVTSTSPFEVALEYTLSANSSNLTKWTILDTLVLKEGSKSVQLSYEDLVNISDKQWRPDFDPNVQMVYPQAFNISSTVDQLLRNEPIQEAPINGPRFRYLTLSRAVCHPQSLSSHRYNIVIVVKSNIANFNQRQEFRRIYNEYTNTDGRALLGLRVGLVFSVGIPRSQQNNIFKRGKHELRLTISGGNFLNPKDLHRIAVQFEEEQSKFNDLIVGDYEDTYLNLTTKTHYSFTWAATFCRRRRPTILFIDDDVPISVKYLVRVVRTLPRQNRSTFFHGRITGNTRTFRFENGVSIPKWNVLKTEVPWPKYQTYIMGYYILASFEHVERLALAMLFTQKFPVEDAWIGVVAYKVQLLMHPVRELFDWNLILTRMEHNLTAISPWVFNISKMACRRSLILQGVLCVSAFIVLMDTFFSPAHRADMASRNWSLEEPLIWPMTVRQYGSGYEVVLNYQVNSTNATRFTVLGQFVSRRWAKGMSLRFEDLMQIPDHLWRRPVHPQVYKTYPQAINISDTVDRLLRDRPIEEAPINNVVFRYLVVGKSVCHPDIAASQNYDVVVMVKSSVANFEAREHIRQVFRANSAHWERLHLGLRFGLVFSIGLRSSRQNVLQRGNTAFQLNSDEKTANRISHLLKEELTNNDDLILGEYEDNYFNLTLKMQYSYSWIATFCRRSRPTVLFLDDDGVFVGMDLAKTLIRLLPRGKDRLLHGKIVRRGRVYRYDRPGLEKWGVSKSEVPWPEYPTYPYGIYVLMSYSNIQRLALGMLFTKPYHIDDSWLGLVATRMGMHFRNIPHLASKVRLLRATKDALGPIDWQWSA</sequence>
<evidence type="ECO:0000256" key="10">
    <source>
        <dbReference type="SAM" id="Phobius"/>
    </source>
</evidence>
<comment type="similarity">
    <text evidence="2">Belongs to the glycosyltransferase 31 family.</text>
</comment>
<protein>
    <submittedName>
        <fullName evidence="13">Hexosyltransferase</fullName>
    </submittedName>
</protein>
<dbReference type="WBParaSite" id="TTAC_0000024901-mRNA-1">
    <property type="protein sequence ID" value="TTAC_0000024901-mRNA-1"/>
    <property type="gene ID" value="TTAC_0000024901"/>
</dbReference>
<dbReference type="GO" id="GO:0016758">
    <property type="term" value="F:hexosyltransferase activity"/>
    <property type="evidence" value="ECO:0007669"/>
    <property type="project" value="InterPro"/>
</dbReference>
<evidence type="ECO:0000256" key="5">
    <source>
        <dbReference type="ARBA" id="ARBA00022692"/>
    </source>
</evidence>
<dbReference type="EMBL" id="UYWX01000017">
    <property type="protein sequence ID" value="VDM16147.1"/>
    <property type="molecule type" value="Genomic_DNA"/>
</dbReference>
<keyword evidence="8" id="KW-0333">Golgi apparatus</keyword>
<dbReference type="PANTHER" id="PTHR11214:SF3">
    <property type="entry name" value="BETA-1,3-GALACTOSYLTRANSFERASE 6"/>
    <property type="match status" value="1"/>
</dbReference>
<evidence type="ECO:0000256" key="6">
    <source>
        <dbReference type="ARBA" id="ARBA00022968"/>
    </source>
</evidence>
<dbReference type="GO" id="GO:0006493">
    <property type="term" value="P:protein O-linked glycosylation"/>
    <property type="evidence" value="ECO:0007669"/>
    <property type="project" value="TreeGrafter"/>
</dbReference>
<keyword evidence="3" id="KW-0328">Glycosyltransferase</keyword>
<evidence type="ECO:0000256" key="4">
    <source>
        <dbReference type="ARBA" id="ARBA00022679"/>
    </source>
</evidence>